<sequence length="494" mass="55051">MPRQTARRGRAAVYCSAACRQKAYRSRQTPSTDEAVYRLIADIERRVRLLVPRMPLKFYAEVTELSSSVGRLRRIARIARDAAQATAGPRDVTDIVTPQNVTAGSVTNSRPASGAVAADNATPDRVTEDDVTETGVTGAGTGDDDSRADVTRDDTVAETLRSGDEWVFAGLVEPFRRELQVHCYRMVGSYDDSEDLVQETFLRAWRARDGFEGRSGFRAWLYRIATNACLDFLRRNSRRPQPYEPVPGADADGVTPPSRVTWLQPYPDELLVDVASDDVRPDEAAVSRETMELVFLAAIQHLPPRQRAVLVLRDVLGWSAADTAQLLEMSVASVNSALQRARPTLRRHLPERRADWTAAARPTEEEREILQRYMTAADQADADAVAELLSEDVVLTMPPNRLWFAGREAMMSFIRPSVDPSSPHYLGRWKHLPTSANRQPATAGYLQRPGTTVYRAQVLDVLRIEGGRIVEITSFEPHLFRAFGLPLTLPGRDV</sequence>
<dbReference type="InterPro" id="IPR000838">
    <property type="entry name" value="RNA_pol_sigma70_ECF_CS"/>
</dbReference>
<dbReference type="InterPro" id="IPR037401">
    <property type="entry name" value="SnoaL-like"/>
</dbReference>
<keyword evidence="5 7" id="KW-0238">DNA-binding</keyword>
<dbReference type="PROSITE" id="PS01063">
    <property type="entry name" value="SIGMA70_ECF"/>
    <property type="match status" value="1"/>
</dbReference>
<evidence type="ECO:0000256" key="4">
    <source>
        <dbReference type="ARBA" id="ARBA00023082"/>
    </source>
</evidence>
<dbReference type="EMBL" id="JAMTCP010000001">
    <property type="protein sequence ID" value="MCP2256472.1"/>
    <property type="molecule type" value="Genomic_DNA"/>
</dbReference>
<comment type="caution">
    <text evidence="12">The sequence shown here is derived from an EMBL/GenBank/DDBJ whole genome shotgun (WGS) entry which is preliminary data.</text>
</comment>
<feature type="domain" description="RNA polymerase sigma-70 region 2" evidence="9">
    <location>
        <begin position="171"/>
        <end position="239"/>
    </location>
</feature>
<comment type="subunit">
    <text evidence="2">Interacts transiently with the RNA polymerase catalytic core formed by RpoA, RpoB, RpoC and RpoZ (2 alpha, 1 beta, 1 beta' and 1 omega subunit) to form the RNA polymerase holoenzyme that can initiate transcription.</text>
</comment>
<keyword evidence="6 7" id="KW-0804">Transcription</keyword>
<evidence type="ECO:0000256" key="6">
    <source>
        <dbReference type="ARBA" id="ARBA00023163"/>
    </source>
</evidence>
<dbReference type="InterPro" id="IPR013324">
    <property type="entry name" value="RNA_pol_sigma_r3/r4-like"/>
</dbReference>
<accession>A0ABT1HLS9</accession>
<dbReference type="InterPro" id="IPR032710">
    <property type="entry name" value="NTF2-like_dom_sf"/>
</dbReference>
<feature type="region of interest" description="Disordered" evidence="8">
    <location>
        <begin position="102"/>
        <end position="150"/>
    </location>
</feature>
<comment type="similarity">
    <text evidence="1 7">Belongs to the sigma-70 factor family. ECF subfamily.</text>
</comment>
<dbReference type="NCBIfam" id="TIGR02937">
    <property type="entry name" value="sigma70-ECF"/>
    <property type="match status" value="1"/>
</dbReference>
<feature type="compositionally biased region" description="Polar residues" evidence="8">
    <location>
        <begin position="102"/>
        <end position="111"/>
    </location>
</feature>
<feature type="domain" description="RNA polymerase sigma factor 70 region 4 type 2" evidence="10">
    <location>
        <begin position="295"/>
        <end position="342"/>
    </location>
</feature>
<dbReference type="Gene3D" id="1.10.1740.10">
    <property type="match status" value="1"/>
</dbReference>
<keyword evidence="4 7" id="KW-0731">Sigma factor</keyword>
<organism evidence="12 13">
    <name type="scientific">Streptoalloteichus tenebrarius (strain ATCC 17920 / DSM 40477 / JCM 4838 / CBS 697.72 / NBRC 16177 / NCIMB 11028 / NRRL B-12390 / A12253. 1 / ISP 5477)</name>
    <name type="common">Streptomyces tenebrarius</name>
    <dbReference type="NCBI Taxonomy" id="1933"/>
    <lineage>
        <taxon>Bacteria</taxon>
        <taxon>Bacillati</taxon>
        <taxon>Actinomycetota</taxon>
        <taxon>Actinomycetes</taxon>
        <taxon>Pseudonocardiales</taxon>
        <taxon>Pseudonocardiaceae</taxon>
        <taxon>Streptoalloteichus</taxon>
    </lineage>
</organism>
<dbReference type="InterPro" id="IPR014305">
    <property type="entry name" value="RNA_pol_sigma-G_actinobac"/>
</dbReference>
<protein>
    <recommendedName>
        <fullName evidence="7">RNA polymerase sigma factor</fullName>
    </recommendedName>
</protein>
<reference evidence="12 13" key="1">
    <citation type="submission" date="2022-06" db="EMBL/GenBank/DDBJ databases">
        <title>Genomic Encyclopedia of Archaeal and Bacterial Type Strains, Phase II (KMG-II): from individual species to whole genera.</title>
        <authorList>
            <person name="Goeker M."/>
        </authorList>
    </citation>
    <scope>NUCLEOTIDE SEQUENCE [LARGE SCALE GENOMIC DNA]</scope>
    <source>
        <strain evidence="12 13">DSM 40477</strain>
    </source>
</reference>
<evidence type="ECO:0000259" key="9">
    <source>
        <dbReference type="Pfam" id="PF04542"/>
    </source>
</evidence>
<dbReference type="Proteomes" id="UP001205311">
    <property type="component" value="Unassembled WGS sequence"/>
</dbReference>
<evidence type="ECO:0000256" key="1">
    <source>
        <dbReference type="ARBA" id="ARBA00010641"/>
    </source>
</evidence>
<gene>
    <name evidence="12" type="ORF">LX15_000155</name>
</gene>
<evidence type="ECO:0000313" key="12">
    <source>
        <dbReference type="EMBL" id="MCP2256472.1"/>
    </source>
</evidence>
<dbReference type="InterPro" id="IPR007627">
    <property type="entry name" value="RNA_pol_sigma70_r2"/>
</dbReference>
<keyword evidence="13" id="KW-1185">Reference proteome</keyword>
<name>A0ABT1HLS9_STRSD</name>
<proteinExistence type="inferred from homology"/>
<dbReference type="Gene3D" id="1.10.10.10">
    <property type="entry name" value="Winged helix-like DNA-binding domain superfamily/Winged helix DNA-binding domain"/>
    <property type="match status" value="1"/>
</dbReference>
<evidence type="ECO:0000256" key="3">
    <source>
        <dbReference type="ARBA" id="ARBA00023015"/>
    </source>
</evidence>
<dbReference type="PANTHER" id="PTHR43133:SF65">
    <property type="entry name" value="ECF RNA POLYMERASE SIGMA FACTOR SIGG"/>
    <property type="match status" value="1"/>
</dbReference>
<dbReference type="InterPro" id="IPR039425">
    <property type="entry name" value="RNA_pol_sigma-70-like"/>
</dbReference>
<dbReference type="CDD" id="cd06171">
    <property type="entry name" value="Sigma70_r4"/>
    <property type="match status" value="1"/>
</dbReference>
<dbReference type="SUPFAM" id="SSF88946">
    <property type="entry name" value="Sigma2 domain of RNA polymerase sigma factors"/>
    <property type="match status" value="1"/>
</dbReference>
<evidence type="ECO:0000259" key="11">
    <source>
        <dbReference type="Pfam" id="PF12680"/>
    </source>
</evidence>
<dbReference type="SUPFAM" id="SSF88659">
    <property type="entry name" value="Sigma3 and sigma4 domains of RNA polymerase sigma factors"/>
    <property type="match status" value="1"/>
</dbReference>
<evidence type="ECO:0000256" key="7">
    <source>
        <dbReference type="RuleBase" id="RU000716"/>
    </source>
</evidence>
<evidence type="ECO:0000256" key="5">
    <source>
        <dbReference type="ARBA" id="ARBA00023125"/>
    </source>
</evidence>
<dbReference type="Pfam" id="PF12680">
    <property type="entry name" value="SnoaL_2"/>
    <property type="match status" value="1"/>
</dbReference>
<evidence type="ECO:0000259" key="10">
    <source>
        <dbReference type="Pfam" id="PF08281"/>
    </source>
</evidence>
<feature type="domain" description="SnoaL-like" evidence="11">
    <location>
        <begin position="371"/>
        <end position="472"/>
    </location>
</feature>
<dbReference type="NCBIfam" id="TIGR02960">
    <property type="entry name" value="SigX5"/>
    <property type="match status" value="1"/>
</dbReference>
<dbReference type="Gene3D" id="3.10.450.50">
    <property type="match status" value="1"/>
</dbReference>
<dbReference type="InterPro" id="IPR013325">
    <property type="entry name" value="RNA_pol_sigma_r2"/>
</dbReference>
<dbReference type="SUPFAM" id="SSF54427">
    <property type="entry name" value="NTF2-like"/>
    <property type="match status" value="1"/>
</dbReference>
<keyword evidence="3 7" id="KW-0805">Transcription regulation</keyword>
<dbReference type="NCBIfam" id="NF006089">
    <property type="entry name" value="PRK08241.1"/>
    <property type="match status" value="1"/>
</dbReference>
<evidence type="ECO:0000256" key="8">
    <source>
        <dbReference type="SAM" id="MobiDB-lite"/>
    </source>
</evidence>
<dbReference type="InterPro" id="IPR036388">
    <property type="entry name" value="WH-like_DNA-bd_sf"/>
</dbReference>
<dbReference type="Pfam" id="PF04542">
    <property type="entry name" value="Sigma70_r2"/>
    <property type="match status" value="1"/>
</dbReference>
<dbReference type="InterPro" id="IPR013249">
    <property type="entry name" value="RNA_pol_sigma70_r4_t2"/>
</dbReference>
<dbReference type="PANTHER" id="PTHR43133">
    <property type="entry name" value="RNA POLYMERASE ECF-TYPE SIGMA FACTO"/>
    <property type="match status" value="1"/>
</dbReference>
<evidence type="ECO:0000256" key="2">
    <source>
        <dbReference type="ARBA" id="ARBA00011344"/>
    </source>
</evidence>
<evidence type="ECO:0000313" key="13">
    <source>
        <dbReference type="Proteomes" id="UP001205311"/>
    </source>
</evidence>
<dbReference type="Pfam" id="PF08281">
    <property type="entry name" value="Sigma70_r4_2"/>
    <property type="match status" value="1"/>
</dbReference>
<dbReference type="InterPro" id="IPR014284">
    <property type="entry name" value="RNA_pol_sigma-70_dom"/>
</dbReference>